<evidence type="ECO:0000313" key="4">
    <source>
        <dbReference type="Proteomes" id="UP000580861"/>
    </source>
</evidence>
<feature type="transmembrane region" description="Helical" evidence="2">
    <location>
        <begin position="160"/>
        <end position="177"/>
    </location>
</feature>
<feature type="compositionally biased region" description="Basic and acidic residues" evidence="1">
    <location>
        <begin position="187"/>
        <end position="199"/>
    </location>
</feature>
<feature type="compositionally biased region" description="Basic residues" evidence="1">
    <location>
        <begin position="64"/>
        <end position="81"/>
    </location>
</feature>
<keyword evidence="2" id="KW-0812">Transmembrane</keyword>
<protein>
    <submittedName>
        <fullName evidence="3">Uncharacterized protein</fullName>
    </submittedName>
</protein>
<feature type="region of interest" description="Disordered" evidence="1">
    <location>
        <begin position="182"/>
        <end position="224"/>
    </location>
</feature>
<gene>
    <name evidence="3" type="ORF">HDA45_000121</name>
</gene>
<reference evidence="3 4" key="1">
    <citation type="submission" date="2020-08" db="EMBL/GenBank/DDBJ databases">
        <title>Sequencing the genomes of 1000 actinobacteria strains.</title>
        <authorList>
            <person name="Klenk H.-P."/>
        </authorList>
    </citation>
    <scope>NUCLEOTIDE SEQUENCE [LARGE SCALE GENOMIC DNA]</scope>
    <source>
        <strain evidence="3 4">DSM 45272</strain>
    </source>
</reference>
<evidence type="ECO:0000256" key="2">
    <source>
        <dbReference type="SAM" id="Phobius"/>
    </source>
</evidence>
<evidence type="ECO:0000256" key="1">
    <source>
        <dbReference type="SAM" id="MobiDB-lite"/>
    </source>
</evidence>
<sequence>MSTASEEKVMTQSPNSMGQSVSTSVTGVRELAAEAGKAGAEAVADVASIAERKFSEAADEVTKTTRRARRDFVRQTRKTRKEIRENSSAVRDETLTRMAGLREPGRRATKAAVLAAKSTREPGRRGKRRRAAAKANLGEALAEAKSVARGEGLPRSRPRWPWIVVLGVVAAGATYILRTKKKPSTVEFHDEPHTIKTAEDTPASSEAVENGRTAPEPTAAGPKN</sequence>
<dbReference type="AlphaFoldDB" id="A0A841AUR6"/>
<evidence type="ECO:0000313" key="3">
    <source>
        <dbReference type="EMBL" id="MBB5850034.1"/>
    </source>
</evidence>
<dbReference type="EMBL" id="JACHMX010000001">
    <property type="protein sequence ID" value="MBB5850034.1"/>
    <property type="molecule type" value="Genomic_DNA"/>
</dbReference>
<accession>A0A841AUR6</accession>
<feature type="compositionally biased region" description="Basic and acidic residues" evidence="1">
    <location>
        <begin position="82"/>
        <end position="95"/>
    </location>
</feature>
<feature type="compositionally biased region" description="Polar residues" evidence="1">
    <location>
        <begin position="10"/>
        <end position="25"/>
    </location>
</feature>
<feature type="region of interest" description="Disordered" evidence="1">
    <location>
        <begin position="1"/>
        <end position="25"/>
    </location>
</feature>
<keyword evidence="2" id="KW-1133">Transmembrane helix</keyword>
<dbReference type="Proteomes" id="UP000580861">
    <property type="component" value="Unassembled WGS sequence"/>
</dbReference>
<keyword evidence="4" id="KW-1185">Reference proteome</keyword>
<name>A0A841AUR6_9PSEU</name>
<dbReference type="RefSeq" id="WP_184891341.1">
    <property type="nucleotide sequence ID" value="NZ_JACHMX010000001.1"/>
</dbReference>
<feature type="region of interest" description="Disordered" evidence="1">
    <location>
        <begin position="57"/>
        <end position="137"/>
    </location>
</feature>
<proteinExistence type="predicted"/>
<comment type="caution">
    <text evidence="3">The sequence shown here is derived from an EMBL/GenBank/DDBJ whole genome shotgun (WGS) entry which is preliminary data.</text>
</comment>
<keyword evidence="2" id="KW-0472">Membrane</keyword>
<organism evidence="3 4">
    <name type="scientific">Amycolatopsis umgeniensis</name>
    <dbReference type="NCBI Taxonomy" id="336628"/>
    <lineage>
        <taxon>Bacteria</taxon>
        <taxon>Bacillati</taxon>
        <taxon>Actinomycetota</taxon>
        <taxon>Actinomycetes</taxon>
        <taxon>Pseudonocardiales</taxon>
        <taxon>Pseudonocardiaceae</taxon>
        <taxon>Amycolatopsis</taxon>
    </lineage>
</organism>